<feature type="domain" description="ANTAR" evidence="3">
    <location>
        <begin position="140"/>
        <end position="201"/>
    </location>
</feature>
<dbReference type="Gene3D" id="1.10.10.10">
    <property type="entry name" value="Winged helix-like DNA-binding domain superfamily/Winged helix DNA-binding domain"/>
    <property type="match status" value="1"/>
</dbReference>
<dbReference type="InterPro" id="IPR011006">
    <property type="entry name" value="CheY-like_superfamily"/>
</dbReference>
<dbReference type="Proteomes" id="UP001230328">
    <property type="component" value="Unassembled WGS sequence"/>
</dbReference>
<evidence type="ECO:0000313" key="4">
    <source>
        <dbReference type="EMBL" id="MDQ1022659.1"/>
    </source>
</evidence>
<dbReference type="InterPro" id="IPR002645">
    <property type="entry name" value="STAS_dom"/>
</dbReference>
<comment type="caution">
    <text evidence="4">The sequence shown here is derived from an EMBL/GenBank/DDBJ whole genome shotgun (WGS) entry which is preliminary data.</text>
</comment>
<dbReference type="EMBL" id="JAUSZI010000002">
    <property type="protein sequence ID" value="MDQ1022659.1"/>
    <property type="molecule type" value="Genomic_DNA"/>
</dbReference>
<dbReference type="PROSITE" id="PS50801">
    <property type="entry name" value="STAS"/>
    <property type="match status" value="1"/>
</dbReference>
<keyword evidence="5" id="KW-1185">Reference proteome</keyword>
<dbReference type="Pfam" id="PF01740">
    <property type="entry name" value="STAS"/>
    <property type="match status" value="1"/>
</dbReference>
<dbReference type="SMART" id="SM01012">
    <property type="entry name" value="ANTAR"/>
    <property type="match status" value="1"/>
</dbReference>
<reference evidence="4 5" key="1">
    <citation type="submission" date="2023-07" db="EMBL/GenBank/DDBJ databases">
        <title>Comparative genomics of wheat-associated soil bacteria to identify genetic determinants of phenazine resistance.</title>
        <authorList>
            <person name="Mouncey N."/>
        </authorList>
    </citation>
    <scope>NUCLEOTIDE SEQUENCE [LARGE SCALE GENOMIC DNA]</scope>
    <source>
        <strain evidence="4 5">V2I4</strain>
    </source>
</reference>
<organism evidence="4 5">
    <name type="scientific">Streptomyces umbrinus</name>
    <dbReference type="NCBI Taxonomy" id="67370"/>
    <lineage>
        <taxon>Bacteria</taxon>
        <taxon>Bacillati</taxon>
        <taxon>Actinomycetota</taxon>
        <taxon>Actinomycetes</taxon>
        <taxon>Kitasatosporales</taxon>
        <taxon>Streptomycetaceae</taxon>
        <taxon>Streptomyces</taxon>
        <taxon>Streptomyces phaeochromogenes group</taxon>
    </lineage>
</organism>
<accession>A0ABU0SJJ9</accession>
<protein>
    <submittedName>
        <fullName evidence="4">Anti-anti-sigma regulatory factor</fullName>
    </submittedName>
</protein>
<evidence type="ECO:0000313" key="5">
    <source>
        <dbReference type="Proteomes" id="UP001230328"/>
    </source>
</evidence>
<dbReference type="Gene3D" id="3.30.750.24">
    <property type="entry name" value="STAS domain"/>
    <property type="match status" value="1"/>
</dbReference>
<dbReference type="CDD" id="cd07043">
    <property type="entry name" value="STAS_anti-anti-sigma_factors"/>
    <property type="match status" value="1"/>
</dbReference>
<evidence type="ECO:0000259" key="3">
    <source>
        <dbReference type="PROSITE" id="PS50921"/>
    </source>
</evidence>
<dbReference type="SUPFAM" id="SSF52172">
    <property type="entry name" value="CheY-like"/>
    <property type="match status" value="1"/>
</dbReference>
<name>A0ABU0SJJ9_9ACTN</name>
<dbReference type="PROSITE" id="PS50921">
    <property type="entry name" value="ANTAR"/>
    <property type="match status" value="1"/>
</dbReference>
<evidence type="ECO:0000259" key="2">
    <source>
        <dbReference type="PROSITE" id="PS50801"/>
    </source>
</evidence>
<feature type="region of interest" description="Disordered" evidence="1">
    <location>
        <begin position="89"/>
        <end position="141"/>
    </location>
</feature>
<sequence length="236" mass="25111">MRGRWPRPSLRIDTHAATGDRTTVIVSGDIDAVTSQGLEGALRNALDRSSHGIEADLNGAEFHDGSGIDALASVRRHARQSAKDLAVQTASADGRPRAGTGSRTLLDAPGWVDRAADGNGAPPGATSRPEARAASDPQGEEDLRTEITHLKRALRTRPVIDLARGVLMASFGLSTEGAWTVLVEASQHTNTKLRYVAEELVNAVNGDEMPEPFQQHITAAVTRLRTPQTASSTREG</sequence>
<dbReference type="InterPro" id="IPR036513">
    <property type="entry name" value="STAS_dom_sf"/>
</dbReference>
<feature type="domain" description="STAS" evidence="2">
    <location>
        <begin position="26"/>
        <end position="87"/>
    </location>
</feature>
<dbReference type="Pfam" id="PF03861">
    <property type="entry name" value="ANTAR"/>
    <property type="match status" value="1"/>
</dbReference>
<gene>
    <name evidence="4" type="ORF">QF035_000241</name>
</gene>
<evidence type="ECO:0000256" key="1">
    <source>
        <dbReference type="SAM" id="MobiDB-lite"/>
    </source>
</evidence>
<dbReference type="InterPro" id="IPR036388">
    <property type="entry name" value="WH-like_DNA-bd_sf"/>
</dbReference>
<proteinExistence type="predicted"/>
<dbReference type="InterPro" id="IPR005561">
    <property type="entry name" value="ANTAR"/>
</dbReference>
<dbReference type="SUPFAM" id="SSF52091">
    <property type="entry name" value="SpoIIaa-like"/>
    <property type="match status" value="1"/>
</dbReference>